<protein>
    <submittedName>
        <fullName evidence="1">Uncharacterized protein</fullName>
    </submittedName>
</protein>
<organism evidence="1 2">
    <name type="scientific">Pseudomaricurvus hydrocarbonicus</name>
    <dbReference type="NCBI Taxonomy" id="1470433"/>
    <lineage>
        <taxon>Bacteria</taxon>
        <taxon>Pseudomonadati</taxon>
        <taxon>Pseudomonadota</taxon>
        <taxon>Gammaproteobacteria</taxon>
        <taxon>Cellvibrionales</taxon>
        <taxon>Cellvibrionaceae</taxon>
        <taxon>Pseudomaricurvus</taxon>
    </lineage>
</organism>
<dbReference type="EMBL" id="JAAONZ010000002">
    <property type="protein sequence ID" value="NHO64449.1"/>
    <property type="molecule type" value="Genomic_DNA"/>
</dbReference>
<gene>
    <name evidence="1" type="ORF">G8770_02655</name>
</gene>
<dbReference type="AlphaFoldDB" id="A0A9E5MJ35"/>
<name>A0A9E5MJ35_9GAMM</name>
<accession>A0A9E5MJ35</accession>
<sequence length="256" mass="28007">MEPFPPTSLPPALPHGDLKAVLAGVYFVSGAMDTVLMDTDWQFSRNMTVVREGERLILINSVRLSDEGLAELDKLGQVTDVIRLGALHGRDDEFYVGHYGAQYWTMPGLDAAPCQHGVEAEQAFEGSQMTARTLTVDGPLPIADATLFQFETAQIPEGILRLDRAGGIVIACDALQNWLAPDEFFSDSSTAMMQEMGFFTPANLGPVWLQAAAPTADDFNRLKALSFKHALCGHGDPLLETAHEAYCKTFNRLFDV</sequence>
<evidence type="ECO:0000313" key="1">
    <source>
        <dbReference type="EMBL" id="NHO64449.1"/>
    </source>
</evidence>
<dbReference type="RefSeq" id="WP_167181516.1">
    <property type="nucleotide sequence ID" value="NZ_JAAONZ010000002.1"/>
</dbReference>
<keyword evidence="2" id="KW-1185">Reference proteome</keyword>
<dbReference type="SUPFAM" id="SSF56281">
    <property type="entry name" value="Metallo-hydrolase/oxidoreductase"/>
    <property type="match status" value="1"/>
</dbReference>
<proteinExistence type="predicted"/>
<evidence type="ECO:0000313" key="2">
    <source>
        <dbReference type="Proteomes" id="UP000787472"/>
    </source>
</evidence>
<comment type="caution">
    <text evidence="1">The sequence shown here is derived from an EMBL/GenBank/DDBJ whole genome shotgun (WGS) entry which is preliminary data.</text>
</comment>
<dbReference type="InterPro" id="IPR036866">
    <property type="entry name" value="RibonucZ/Hydroxyglut_hydro"/>
</dbReference>
<dbReference type="Proteomes" id="UP000787472">
    <property type="component" value="Unassembled WGS sequence"/>
</dbReference>
<reference evidence="1" key="1">
    <citation type="submission" date="2020-03" db="EMBL/GenBank/DDBJ databases">
        <authorList>
            <person name="Guo F."/>
        </authorList>
    </citation>
    <scope>NUCLEOTIDE SEQUENCE</scope>
    <source>
        <strain evidence="1">JCM 30134</strain>
    </source>
</reference>